<dbReference type="Pfam" id="PF00498">
    <property type="entry name" value="FHA"/>
    <property type="match status" value="1"/>
</dbReference>
<feature type="compositionally biased region" description="Polar residues" evidence="1">
    <location>
        <begin position="11"/>
        <end position="20"/>
    </location>
</feature>
<evidence type="ECO:0000256" key="1">
    <source>
        <dbReference type="SAM" id="MobiDB-lite"/>
    </source>
</evidence>
<proteinExistence type="predicted"/>
<dbReference type="InterPro" id="IPR000253">
    <property type="entry name" value="FHA_dom"/>
</dbReference>
<comment type="caution">
    <text evidence="3">The sequence shown here is derived from an EMBL/GenBank/DDBJ whole genome shotgun (WGS) entry which is preliminary data.</text>
</comment>
<dbReference type="SMART" id="SM00240">
    <property type="entry name" value="FHA"/>
    <property type="match status" value="1"/>
</dbReference>
<dbReference type="OrthoDB" id="444265at2759"/>
<dbReference type="SUPFAM" id="SSF49879">
    <property type="entry name" value="SMAD/FHA domain"/>
    <property type="match status" value="1"/>
</dbReference>
<dbReference type="AlphaFoldDB" id="A0A9P3H3A2"/>
<dbReference type="PANTHER" id="PTHR23308">
    <property type="entry name" value="NUCLEAR INHIBITOR OF PROTEIN PHOSPHATASE-1"/>
    <property type="match status" value="1"/>
</dbReference>
<feature type="compositionally biased region" description="Basic and acidic residues" evidence="1">
    <location>
        <begin position="145"/>
        <end position="157"/>
    </location>
</feature>
<dbReference type="Proteomes" id="UP000827284">
    <property type="component" value="Unassembled WGS sequence"/>
</dbReference>
<organism evidence="3 4">
    <name type="scientific">Entomortierella parvispora</name>
    <dbReference type="NCBI Taxonomy" id="205924"/>
    <lineage>
        <taxon>Eukaryota</taxon>
        <taxon>Fungi</taxon>
        <taxon>Fungi incertae sedis</taxon>
        <taxon>Mucoromycota</taxon>
        <taxon>Mortierellomycotina</taxon>
        <taxon>Mortierellomycetes</taxon>
        <taxon>Mortierellales</taxon>
        <taxon>Mortierellaceae</taxon>
        <taxon>Entomortierella</taxon>
    </lineage>
</organism>
<feature type="compositionally biased region" description="Low complexity" evidence="1">
    <location>
        <begin position="99"/>
        <end position="110"/>
    </location>
</feature>
<dbReference type="Gene3D" id="2.60.200.20">
    <property type="match status" value="1"/>
</dbReference>
<reference evidence="3" key="1">
    <citation type="submission" date="2021-11" db="EMBL/GenBank/DDBJ databases">
        <authorList>
            <person name="Herlambang A."/>
            <person name="Guo Y."/>
            <person name="Takashima Y."/>
            <person name="Nishizawa T."/>
        </authorList>
    </citation>
    <scope>NUCLEOTIDE SEQUENCE</scope>
    <source>
        <strain evidence="3">E1425</strain>
    </source>
</reference>
<gene>
    <name evidence="3" type="ORF">EMPS_01576</name>
</gene>
<evidence type="ECO:0000259" key="2">
    <source>
        <dbReference type="PROSITE" id="PS50006"/>
    </source>
</evidence>
<dbReference type="InterPro" id="IPR008984">
    <property type="entry name" value="SMAD_FHA_dom_sf"/>
</dbReference>
<evidence type="ECO:0000313" key="3">
    <source>
        <dbReference type="EMBL" id="GJJ69230.1"/>
    </source>
</evidence>
<dbReference type="PROSITE" id="PS50006">
    <property type="entry name" value="FHA_DOMAIN"/>
    <property type="match status" value="1"/>
</dbReference>
<name>A0A9P3H3A2_9FUNG</name>
<dbReference type="FunFam" id="2.60.200.20:FF:000038">
    <property type="entry name" value="FHA domain-containing protein SNIP1"/>
    <property type="match status" value="1"/>
</dbReference>
<dbReference type="EMBL" id="BQFW01000002">
    <property type="protein sequence ID" value="GJJ69230.1"/>
    <property type="molecule type" value="Genomic_DNA"/>
</dbReference>
<feature type="compositionally biased region" description="Basic residues" evidence="1">
    <location>
        <begin position="42"/>
        <end position="53"/>
    </location>
</feature>
<keyword evidence="4" id="KW-1185">Reference proteome</keyword>
<feature type="compositionally biased region" description="Gly residues" evidence="1">
    <location>
        <begin position="129"/>
        <end position="143"/>
    </location>
</feature>
<feature type="region of interest" description="Disordered" evidence="1">
    <location>
        <begin position="1"/>
        <end position="196"/>
    </location>
</feature>
<evidence type="ECO:0000313" key="4">
    <source>
        <dbReference type="Proteomes" id="UP000827284"/>
    </source>
</evidence>
<reference evidence="3" key="2">
    <citation type="journal article" date="2022" name="Microbiol. Resour. Announc.">
        <title>Whole-Genome Sequence of Entomortierella parvispora E1425, a Mucoromycotan Fungus Associated with Burkholderiaceae-Related Endosymbiotic Bacteria.</title>
        <authorList>
            <person name="Herlambang A."/>
            <person name="Guo Y."/>
            <person name="Takashima Y."/>
            <person name="Narisawa K."/>
            <person name="Ohta H."/>
            <person name="Nishizawa T."/>
        </authorList>
    </citation>
    <scope>NUCLEOTIDE SEQUENCE</scope>
    <source>
        <strain evidence="3">E1425</strain>
    </source>
</reference>
<feature type="compositionally biased region" description="Basic residues" evidence="1">
    <location>
        <begin position="62"/>
        <end position="77"/>
    </location>
</feature>
<sequence length="377" mass="41515">MGDNFGRQKRTGSYSRSRSPSTGRQRSSRRHSRSRSPIPRNSGRRGSHSRSRSPYRTGSARGGRRSASRSRSPRRGRYASPPSRSYSRGDRSNRPPSPSRTQGRRQSPSRSRSRSPGRFRGDNDQNRGSIGGRGGRGDFGPGGRFNREEGSRGDYRGGRGGRGGRGRGRGGDGPRVESTFVSGAHGGNGGPKKPDVWGATMVAAEEEEKHKKPVIAEEDKEKPNFGLSGSLAAETNTTANGTLLKYNEPPEAKKPVQKWRLYVFKGDKEIDLLHIHRQSAFLFGRDRNVVDVPIDHPSCSKQHAVLQFRQIADTDALGQTKRTTKPFIIDLESANGTFVNGTQIPPSRYFELKISDVLKFGASTREFVLLHESADST</sequence>
<protein>
    <submittedName>
        <fullName evidence="3">Smad nuclear-interacting protein 1</fullName>
    </submittedName>
</protein>
<accession>A0A9P3H3A2</accession>
<feature type="domain" description="FHA" evidence="2">
    <location>
        <begin position="281"/>
        <end position="344"/>
    </location>
</feature>
<dbReference type="InterPro" id="IPR050923">
    <property type="entry name" value="Cell_Proc_Reg/RNA_Proc"/>
</dbReference>